<reference evidence="1 2" key="1">
    <citation type="submission" date="2015-10" db="EMBL/GenBank/DDBJ databases">
        <authorList>
            <person name="Gilbert D.G."/>
        </authorList>
    </citation>
    <scope>NUCLEOTIDE SEQUENCE [LARGE SCALE GENOMIC DNA]</scope>
    <source>
        <strain evidence="1">COMA1</strain>
    </source>
</reference>
<dbReference type="STRING" id="1742972.COMA1_20269"/>
<protein>
    <submittedName>
        <fullName evidence="1">Uncharacterized protein</fullName>
    </submittedName>
</protein>
<keyword evidence="2" id="KW-1185">Reference proteome</keyword>
<gene>
    <name evidence="1" type="ORF">COMA1_20269</name>
</gene>
<sequence length="90" mass="10099">MGNGMHIELTNDEALVLFEFLMRFKQSDRLEFADVSEFLVLGAVSAALEDSLVEPFMPHYRSLLQNARQRVAAGWDLGNDYPGPKARGEV</sequence>
<dbReference type="RefSeq" id="WP_090747755.1">
    <property type="nucleotide sequence ID" value="NZ_CZQA01000008.1"/>
</dbReference>
<evidence type="ECO:0000313" key="2">
    <source>
        <dbReference type="Proteomes" id="UP000199032"/>
    </source>
</evidence>
<accession>A0A0S4LCH6</accession>
<dbReference type="OrthoDB" id="2989479at2"/>
<dbReference type="Proteomes" id="UP000199032">
    <property type="component" value="Unassembled WGS sequence"/>
</dbReference>
<name>A0A0S4LCH6_9BACT</name>
<dbReference type="EMBL" id="CZQA01000008">
    <property type="protein sequence ID" value="CUS35420.1"/>
    <property type="molecule type" value="Genomic_DNA"/>
</dbReference>
<dbReference type="AlphaFoldDB" id="A0A0S4LCH6"/>
<proteinExistence type="predicted"/>
<evidence type="ECO:0000313" key="1">
    <source>
        <dbReference type="EMBL" id="CUS35420.1"/>
    </source>
</evidence>
<organism evidence="1 2">
    <name type="scientific">Candidatus Nitrospira nitrosa</name>
    <dbReference type="NCBI Taxonomy" id="1742972"/>
    <lineage>
        <taxon>Bacteria</taxon>
        <taxon>Pseudomonadati</taxon>
        <taxon>Nitrospirota</taxon>
        <taxon>Nitrospiria</taxon>
        <taxon>Nitrospirales</taxon>
        <taxon>Nitrospiraceae</taxon>
        <taxon>Nitrospira</taxon>
    </lineage>
</organism>